<protein>
    <recommendedName>
        <fullName evidence="3">Plant heme peroxidase family profile domain-containing protein</fullName>
    </recommendedName>
</protein>
<evidence type="ECO:0000313" key="4">
    <source>
        <dbReference type="EMBL" id="KAK9818462.1"/>
    </source>
</evidence>
<dbReference type="InterPro" id="IPR010255">
    <property type="entry name" value="Haem_peroxidase_sf"/>
</dbReference>
<feature type="domain" description="Plant heme peroxidase family profile" evidence="3">
    <location>
        <begin position="118"/>
        <end position="266"/>
    </location>
</feature>
<dbReference type="Proteomes" id="UP001438707">
    <property type="component" value="Unassembled WGS sequence"/>
</dbReference>
<dbReference type="Gene3D" id="1.10.520.10">
    <property type="match status" value="1"/>
</dbReference>
<dbReference type="PANTHER" id="PTHR31356:SF34">
    <property type="entry name" value="THYLAKOID LUMENAL 29 KDA PROTEIN, CHLOROPLASTIC"/>
    <property type="match status" value="1"/>
</dbReference>
<comment type="similarity">
    <text evidence="2">Belongs to the peroxidase family.</text>
</comment>
<gene>
    <name evidence="4" type="ORF">WJX74_005257</name>
</gene>
<organism evidence="4 5">
    <name type="scientific">Apatococcus lobatus</name>
    <dbReference type="NCBI Taxonomy" id="904363"/>
    <lineage>
        <taxon>Eukaryota</taxon>
        <taxon>Viridiplantae</taxon>
        <taxon>Chlorophyta</taxon>
        <taxon>core chlorophytes</taxon>
        <taxon>Trebouxiophyceae</taxon>
        <taxon>Chlorellales</taxon>
        <taxon>Chlorellaceae</taxon>
        <taxon>Apatococcus</taxon>
    </lineage>
</organism>
<evidence type="ECO:0000256" key="1">
    <source>
        <dbReference type="ARBA" id="ARBA00023002"/>
    </source>
</evidence>
<keyword evidence="5" id="KW-1185">Reference proteome</keyword>
<dbReference type="InterPro" id="IPR002016">
    <property type="entry name" value="Haem_peroxidase"/>
</dbReference>
<dbReference type="InterPro" id="IPR006311">
    <property type="entry name" value="TAT_signal"/>
</dbReference>
<dbReference type="Pfam" id="PF00141">
    <property type="entry name" value="peroxidase"/>
    <property type="match status" value="1"/>
</dbReference>
<name>A0AAW1QAB8_9CHLO</name>
<dbReference type="GO" id="GO:0020037">
    <property type="term" value="F:heme binding"/>
    <property type="evidence" value="ECO:0007669"/>
    <property type="project" value="InterPro"/>
</dbReference>
<evidence type="ECO:0000259" key="3">
    <source>
        <dbReference type="Pfam" id="PF00141"/>
    </source>
</evidence>
<dbReference type="GO" id="GO:0000302">
    <property type="term" value="P:response to reactive oxygen species"/>
    <property type="evidence" value="ECO:0007669"/>
    <property type="project" value="TreeGrafter"/>
</dbReference>
<dbReference type="GO" id="GO:0042744">
    <property type="term" value="P:hydrogen peroxide catabolic process"/>
    <property type="evidence" value="ECO:0007669"/>
    <property type="project" value="TreeGrafter"/>
</dbReference>
<dbReference type="GO" id="GO:0034599">
    <property type="term" value="P:cellular response to oxidative stress"/>
    <property type="evidence" value="ECO:0007669"/>
    <property type="project" value="InterPro"/>
</dbReference>
<evidence type="ECO:0000256" key="2">
    <source>
        <dbReference type="RuleBase" id="RU004241"/>
    </source>
</evidence>
<dbReference type="AlphaFoldDB" id="A0AAW1QAB8"/>
<dbReference type="SUPFAM" id="SSF48113">
    <property type="entry name" value="Heme-dependent peroxidases"/>
    <property type="match status" value="1"/>
</dbReference>
<dbReference type="EMBL" id="JALJOS010000062">
    <property type="protein sequence ID" value="KAK9818462.1"/>
    <property type="molecule type" value="Genomic_DNA"/>
</dbReference>
<reference evidence="4 5" key="1">
    <citation type="journal article" date="2024" name="Nat. Commun.">
        <title>Phylogenomics reveals the evolutionary origins of lichenization in chlorophyte algae.</title>
        <authorList>
            <person name="Puginier C."/>
            <person name="Libourel C."/>
            <person name="Otte J."/>
            <person name="Skaloud P."/>
            <person name="Haon M."/>
            <person name="Grisel S."/>
            <person name="Petersen M."/>
            <person name="Berrin J.G."/>
            <person name="Delaux P.M."/>
            <person name="Dal Grande F."/>
            <person name="Keller J."/>
        </authorList>
    </citation>
    <scope>NUCLEOTIDE SEQUENCE [LARGE SCALE GENOMIC DNA]</scope>
    <source>
        <strain evidence="4 5">SAG 2145</strain>
    </source>
</reference>
<evidence type="ECO:0000313" key="5">
    <source>
        <dbReference type="Proteomes" id="UP001438707"/>
    </source>
</evidence>
<comment type="caution">
    <text evidence="4">The sequence shown here is derived from an EMBL/GenBank/DDBJ whole genome shotgun (WGS) entry which is preliminary data.</text>
</comment>
<proteinExistence type="inferred from homology"/>
<accession>A0AAW1QAB8</accession>
<keyword evidence="1" id="KW-0560">Oxidoreductase</keyword>
<dbReference type="GO" id="GO:0004601">
    <property type="term" value="F:peroxidase activity"/>
    <property type="evidence" value="ECO:0007669"/>
    <property type="project" value="InterPro"/>
</dbReference>
<dbReference type="InterPro" id="IPR044831">
    <property type="entry name" value="Ccp1-like"/>
</dbReference>
<dbReference type="PROSITE" id="PS51318">
    <property type="entry name" value="TAT"/>
    <property type="match status" value="1"/>
</dbReference>
<dbReference type="Gene3D" id="1.20.58.1620">
    <property type="match status" value="1"/>
</dbReference>
<sequence length="364" mass="39713">MISSNTTLALPGPGAQISASRSCCVPRSDHRHSLKQIRASAKACSTLAEAGSSRRDALIAAGVAAGLPLLAGALPADAGQQQIKISNLSVFQKASQLQFLVERAQLELKKDLTAADRPTAWRLLFNDAATYNVQTGKGGVNGSVILNGELGRQANKDLKPYVEKLRKAKKAIDARGAQEGQAPVTWADLIVIGAKVATVLEWNEIKEKRNPSAEGGVSIAKLFGAEWQIQLGREDATQPDPEVKIPTTDSSVDEIRDFLFQLGNTTPEGGLKAFFSGKPPFYERPGFLVWTYAQPDPAKAEAKLGADPRFAPYKTQYDRSRETLTRAEYEVDTIQYFNELSKLGAKFNSNRYYFDVNVDLPDIR</sequence>
<dbReference type="PANTHER" id="PTHR31356">
    <property type="entry name" value="THYLAKOID LUMENAL 29 KDA PROTEIN, CHLOROPLASTIC-RELATED"/>
    <property type="match status" value="1"/>
</dbReference>